<dbReference type="PANTHER" id="PTHR43630:SF1">
    <property type="entry name" value="POLY-BETA-1,6-N-ACETYL-D-GLUCOSAMINE SYNTHASE"/>
    <property type="match status" value="1"/>
</dbReference>
<keyword evidence="3 5" id="KW-0808">Transferase</keyword>
<dbReference type="InterPro" id="IPR029044">
    <property type="entry name" value="Nucleotide-diphossugar_trans"/>
</dbReference>
<evidence type="ECO:0000313" key="6">
    <source>
        <dbReference type="Proteomes" id="UP000292564"/>
    </source>
</evidence>
<name>A0A4Q7ZMI6_9ACTN</name>
<proteinExistence type="inferred from homology"/>
<keyword evidence="4" id="KW-1133">Transmembrane helix</keyword>
<dbReference type="PANTHER" id="PTHR43630">
    <property type="entry name" value="POLY-BETA-1,6-N-ACETYL-D-GLUCOSAMINE SYNTHASE"/>
    <property type="match status" value="1"/>
</dbReference>
<dbReference type="Gene3D" id="3.90.550.10">
    <property type="entry name" value="Spore Coat Polysaccharide Biosynthesis Protein SpsA, Chain A"/>
    <property type="match status" value="1"/>
</dbReference>
<keyword evidence="2" id="KW-0328">Glycosyltransferase</keyword>
<dbReference type="AlphaFoldDB" id="A0A4Q7ZMI6"/>
<reference evidence="5 6" key="1">
    <citation type="submission" date="2019-02" db="EMBL/GenBank/DDBJ databases">
        <title>Sequencing the genomes of 1000 actinobacteria strains.</title>
        <authorList>
            <person name="Klenk H.-P."/>
        </authorList>
    </citation>
    <scope>NUCLEOTIDE SEQUENCE [LARGE SCALE GENOMIC DNA]</scope>
    <source>
        <strain evidence="5 6">DSM 45162</strain>
    </source>
</reference>
<dbReference type="GO" id="GO:0016757">
    <property type="term" value="F:glycosyltransferase activity"/>
    <property type="evidence" value="ECO:0007669"/>
    <property type="project" value="UniProtKB-KW"/>
</dbReference>
<dbReference type="Pfam" id="PF13641">
    <property type="entry name" value="Glyco_tranf_2_3"/>
    <property type="match status" value="1"/>
</dbReference>
<keyword evidence="4" id="KW-0472">Membrane</keyword>
<dbReference type="SUPFAM" id="SSF53448">
    <property type="entry name" value="Nucleotide-diphospho-sugar transferases"/>
    <property type="match status" value="1"/>
</dbReference>
<gene>
    <name evidence="5" type="ORF">EV385_3670</name>
</gene>
<dbReference type="EMBL" id="SHKY01000001">
    <property type="protein sequence ID" value="RZU51834.1"/>
    <property type="molecule type" value="Genomic_DNA"/>
</dbReference>
<organism evidence="5 6">
    <name type="scientific">Krasilnikovia cinnamomea</name>
    <dbReference type="NCBI Taxonomy" id="349313"/>
    <lineage>
        <taxon>Bacteria</taxon>
        <taxon>Bacillati</taxon>
        <taxon>Actinomycetota</taxon>
        <taxon>Actinomycetes</taxon>
        <taxon>Micromonosporales</taxon>
        <taxon>Micromonosporaceae</taxon>
        <taxon>Krasilnikovia</taxon>
    </lineage>
</organism>
<sequence length="480" mass="53147">MWAGVDSEWLRSVVAVFDHLIFTYFVLINSSYLALIALAALDFGKSLRRAPVAGTDDLFRNPLSPSVSLLVPAHNEGPVIVPAIQALLALRYPRFEVVVIDDGSTDDTFERLREQFDLVELPYVVAGDVPHRGAVRSVYVSRTEPDTLVVARKDNGGKADSLNVGINLARNDLVCMVDADSVLDHDALLAAVKPFADDPLRVAGAGGVVRIANDCKVVGGRVVEVRMPRRWLVRIQVVEYLRAFLTGRTGWSRIGGLVVISGAFGVFRRDLVVRAGGMSLDTVGEDAEVVVRMHRMQRTAGADYRLVFVPEPVCWSEAPSTLRVLGRQRRRWHRGLAEVLRDHRAMIGNPRYGRVGLVALPYYVFFELLAPFVEALALVLVPLGLLLGAVDLDFAWRFALAAYGYGILVSMAALLLEEVSFHRYPRWADITRGLAAAFLESLGYRQAMAFFQIRGAWQAWRGKEASWGRMTRSGFDTPTP</sequence>
<protein>
    <submittedName>
        <fullName evidence="5">Cellulose synthase/poly-beta-1,6-N-acetylglucosamine synthase-like glycosyltransferase</fullName>
    </submittedName>
</protein>
<evidence type="ECO:0000256" key="4">
    <source>
        <dbReference type="SAM" id="Phobius"/>
    </source>
</evidence>
<evidence type="ECO:0000313" key="5">
    <source>
        <dbReference type="EMBL" id="RZU51834.1"/>
    </source>
</evidence>
<evidence type="ECO:0000256" key="2">
    <source>
        <dbReference type="ARBA" id="ARBA00022676"/>
    </source>
</evidence>
<dbReference type="CDD" id="cd06423">
    <property type="entry name" value="CESA_like"/>
    <property type="match status" value="1"/>
</dbReference>
<evidence type="ECO:0000256" key="1">
    <source>
        <dbReference type="ARBA" id="ARBA00006739"/>
    </source>
</evidence>
<evidence type="ECO:0000256" key="3">
    <source>
        <dbReference type="ARBA" id="ARBA00022679"/>
    </source>
</evidence>
<feature type="transmembrane region" description="Helical" evidence="4">
    <location>
        <begin position="20"/>
        <end position="41"/>
    </location>
</feature>
<feature type="transmembrane region" description="Helical" evidence="4">
    <location>
        <begin position="360"/>
        <end position="388"/>
    </location>
</feature>
<keyword evidence="4" id="KW-0812">Transmembrane</keyword>
<dbReference type="Proteomes" id="UP000292564">
    <property type="component" value="Unassembled WGS sequence"/>
</dbReference>
<comment type="similarity">
    <text evidence="1">Belongs to the glycosyltransferase 2 family.</text>
</comment>
<accession>A0A4Q7ZMI6</accession>
<dbReference type="RefSeq" id="WP_242624946.1">
    <property type="nucleotide sequence ID" value="NZ_SHKY01000001.1"/>
</dbReference>
<comment type="caution">
    <text evidence="5">The sequence shown here is derived from an EMBL/GenBank/DDBJ whole genome shotgun (WGS) entry which is preliminary data.</text>
</comment>
<keyword evidence="6" id="KW-1185">Reference proteome</keyword>
<feature type="transmembrane region" description="Helical" evidence="4">
    <location>
        <begin position="394"/>
        <end position="416"/>
    </location>
</feature>